<reference evidence="3 4" key="1">
    <citation type="journal article" date="2020" name="ISME J.">
        <title>Uncovering the hidden diversity of litter-decomposition mechanisms in mushroom-forming fungi.</title>
        <authorList>
            <person name="Floudas D."/>
            <person name="Bentzer J."/>
            <person name="Ahren D."/>
            <person name="Johansson T."/>
            <person name="Persson P."/>
            <person name="Tunlid A."/>
        </authorList>
    </citation>
    <scope>NUCLEOTIDE SEQUENCE [LARGE SCALE GENOMIC DNA]</scope>
    <source>
        <strain evidence="3 4">CBS 291.85</strain>
    </source>
</reference>
<accession>A0A8H5H1Z8</accession>
<feature type="region of interest" description="Disordered" evidence="1">
    <location>
        <begin position="473"/>
        <end position="492"/>
    </location>
</feature>
<feature type="compositionally biased region" description="Low complexity" evidence="1">
    <location>
        <begin position="504"/>
        <end position="523"/>
    </location>
</feature>
<keyword evidence="2" id="KW-0472">Membrane</keyword>
<protein>
    <submittedName>
        <fullName evidence="3">Uncharacterized protein</fullName>
    </submittedName>
</protein>
<dbReference type="AlphaFoldDB" id="A0A8H5H1Z8"/>
<evidence type="ECO:0000256" key="2">
    <source>
        <dbReference type="SAM" id="Phobius"/>
    </source>
</evidence>
<name>A0A8H5H1Z8_9AGAR</name>
<evidence type="ECO:0000313" key="4">
    <source>
        <dbReference type="Proteomes" id="UP000559256"/>
    </source>
</evidence>
<keyword evidence="4" id="KW-1185">Reference proteome</keyword>
<feature type="compositionally biased region" description="Low complexity" evidence="1">
    <location>
        <begin position="48"/>
        <end position="60"/>
    </location>
</feature>
<organism evidence="3 4">
    <name type="scientific">Tetrapyrgos nigripes</name>
    <dbReference type="NCBI Taxonomy" id="182062"/>
    <lineage>
        <taxon>Eukaryota</taxon>
        <taxon>Fungi</taxon>
        <taxon>Dikarya</taxon>
        <taxon>Basidiomycota</taxon>
        <taxon>Agaricomycotina</taxon>
        <taxon>Agaricomycetes</taxon>
        <taxon>Agaricomycetidae</taxon>
        <taxon>Agaricales</taxon>
        <taxon>Marasmiineae</taxon>
        <taxon>Marasmiaceae</taxon>
        <taxon>Tetrapyrgos</taxon>
    </lineage>
</organism>
<dbReference type="EMBL" id="JAACJM010000001">
    <property type="protein sequence ID" value="KAF5374940.1"/>
    <property type="molecule type" value="Genomic_DNA"/>
</dbReference>
<feature type="compositionally biased region" description="Polar residues" evidence="1">
    <location>
        <begin position="146"/>
        <end position="157"/>
    </location>
</feature>
<feature type="region of interest" description="Disordered" evidence="1">
    <location>
        <begin position="337"/>
        <end position="398"/>
    </location>
</feature>
<feature type="region of interest" description="Disordered" evidence="1">
    <location>
        <begin position="437"/>
        <end position="464"/>
    </location>
</feature>
<keyword evidence="2" id="KW-1133">Transmembrane helix</keyword>
<feature type="compositionally biased region" description="Pro residues" evidence="1">
    <location>
        <begin position="358"/>
        <end position="368"/>
    </location>
</feature>
<evidence type="ECO:0000256" key="1">
    <source>
        <dbReference type="SAM" id="MobiDB-lite"/>
    </source>
</evidence>
<sequence>MSSIDVLTYVFYAASSARNLTSVPSASNISVSTSTSVLASSQVTFTGISNSSSPVKVNNPPSLPSKTESANTVTSSSISAPLTSESLPPPNMSSATGIQAASNSTSKPDAANPGVPDVPASETSATSSATPSPSRSASAPSRSASGAQISTDSSHNADNVAEPTPSPSKTGKTSSNQSGSIAHNVQKSADSTSVQVVTNDGPTSTVTTRSTFTGQPSSTLSTPVGVVTTNAFNGQPSTTFPPVVTVVRTTVDGDGSLVTLTDIVANPTGATTVDGKASNDSSFFHNQGAVAGVFLCVGIVVACLVTGLVLLCRRRRKRREKQRQWIASVRRRLPSVDSPFVDQEEDTPMRQVDYYDSTPPPTGVPPTNPERAYDYDPRTPDPATSTFRNAGHDNKGYILSQRPTDPFSDLYAYKHRQTEFGVAVTTDTVVDTLPALQTAQSPSRPSLVQSSPSIYPPTIPLSNDDVSSIYEEVDMSHEEESQPSTQTMPHAKQDSISVIPLMIPTPASTSTPSPTTETPTAFPSRPPRSVLREAPSKIMDYRPLTPPESAQGHDGNDSSTKPPSPIGYRSSGVWEDYPSVEQQQQQRGYQAYTPPSSANKAIGIEDIFNRRTLLGIRPRPSADNVGTR</sequence>
<feature type="compositionally biased region" description="Polar residues" evidence="1">
    <location>
        <begin position="437"/>
        <end position="453"/>
    </location>
</feature>
<gene>
    <name evidence="3" type="ORF">D9758_000310</name>
</gene>
<feature type="compositionally biased region" description="Polar residues" evidence="1">
    <location>
        <begin position="176"/>
        <end position="202"/>
    </location>
</feature>
<feature type="compositionally biased region" description="Low complexity" evidence="1">
    <location>
        <begin position="119"/>
        <end position="145"/>
    </location>
</feature>
<evidence type="ECO:0000313" key="3">
    <source>
        <dbReference type="EMBL" id="KAF5374940.1"/>
    </source>
</evidence>
<keyword evidence="2" id="KW-0812">Transmembrane</keyword>
<dbReference type="Proteomes" id="UP000559256">
    <property type="component" value="Unassembled WGS sequence"/>
</dbReference>
<dbReference type="OrthoDB" id="3250803at2759"/>
<proteinExistence type="predicted"/>
<feature type="region of interest" description="Disordered" evidence="1">
    <location>
        <begin position="48"/>
        <end position="220"/>
    </location>
</feature>
<feature type="compositionally biased region" description="Polar residues" evidence="1">
    <location>
        <begin position="66"/>
        <end position="107"/>
    </location>
</feature>
<comment type="caution">
    <text evidence="3">The sequence shown here is derived from an EMBL/GenBank/DDBJ whole genome shotgun (WGS) entry which is preliminary data.</text>
</comment>
<feature type="compositionally biased region" description="Low complexity" evidence="1">
    <location>
        <begin position="203"/>
        <end position="213"/>
    </location>
</feature>
<feature type="region of interest" description="Disordered" evidence="1">
    <location>
        <begin position="503"/>
        <end position="599"/>
    </location>
</feature>
<feature type="transmembrane region" description="Helical" evidence="2">
    <location>
        <begin position="289"/>
        <end position="312"/>
    </location>
</feature>